<reference evidence="2 3" key="1">
    <citation type="submission" date="2018-06" db="EMBL/GenBank/DDBJ databases">
        <title>The draft genome sequences of strains SCU63 and S1.</title>
        <authorList>
            <person name="Gan L."/>
        </authorList>
    </citation>
    <scope>NUCLEOTIDE SEQUENCE [LARGE SCALE GENOMIC DNA]</scope>
    <source>
        <strain evidence="2 3">S1</strain>
    </source>
</reference>
<accession>A0A365K3R0</accession>
<keyword evidence="3" id="KW-1185">Reference proteome</keyword>
<protein>
    <submittedName>
        <fullName evidence="2">Uncharacterized protein</fullName>
    </submittedName>
</protein>
<dbReference type="Proteomes" id="UP000251869">
    <property type="component" value="Unassembled WGS sequence"/>
</dbReference>
<evidence type="ECO:0000256" key="1">
    <source>
        <dbReference type="SAM" id="Phobius"/>
    </source>
</evidence>
<organism evidence="2 3">
    <name type="scientific">Planococcus maitriensis</name>
    <dbReference type="NCBI Taxonomy" id="221799"/>
    <lineage>
        <taxon>Bacteria</taxon>
        <taxon>Bacillati</taxon>
        <taxon>Bacillota</taxon>
        <taxon>Bacilli</taxon>
        <taxon>Bacillales</taxon>
        <taxon>Caryophanaceae</taxon>
        <taxon>Planococcus</taxon>
    </lineage>
</organism>
<feature type="transmembrane region" description="Helical" evidence="1">
    <location>
        <begin position="12"/>
        <end position="28"/>
    </location>
</feature>
<feature type="transmembrane region" description="Helical" evidence="1">
    <location>
        <begin position="40"/>
        <end position="57"/>
    </location>
</feature>
<name>A0A365K3R0_9BACL</name>
<keyword evidence="1" id="KW-1133">Transmembrane helix</keyword>
<comment type="caution">
    <text evidence="2">The sequence shown here is derived from an EMBL/GenBank/DDBJ whole genome shotgun (WGS) entry which is preliminary data.</text>
</comment>
<sequence>MRYKSKERNELMKIIGIAFSILAAIYLMNNFSNGTLEEPPALAIAFFCIGITFLTLGNEKKKGKKSSNHS</sequence>
<dbReference type="EMBL" id="QLZQ01000004">
    <property type="protein sequence ID" value="RAZ67283.1"/>
    <property type="molecule type" value="Genomic_DNA"/>
</dbReference>
<evidence type="ECO:0000313" key="3">
    <source>
        <dbReference type="Proteomes" id="UP000251869"/>
    </source>
</evidence>
<proteinExistence type="predicted"/>
<dbReference type="AlphaFoldDB" id="A0A365K3R0"/>
<keyword evidence="1" id="KW-0812">Transmembrane</keyword>
<keyword evidence="1" id="KW-0472">Membrane</keyword>
<evidence type="ECO:0000313" key="2">
    <source>
        <dbReference type="EMBL" id="RAZ67283.1"/>
    </source>
</evidence>
<gene>
    <name evidence="2" type="ORF">DP119_10990</name>
</gene>